<feature type="binding site" evidence="4">
    <location>
        <position position="11"/>
    </location>
    <ligand>
        <name>a divalent metal cation</name>
        <dbReference type="ChEBI" id="CHEBI:60240"/>
        <label>1</label>
    </ligand>
</feature>
<dbReference type="InterPro" id="IPR018228">
    <property type="entry name" value="DNase_TatD-rel_CS"/>
</dbReference>
<dbReference type="PROSITE" id="PS01091">
    <property type="entry name" value="TATD_3"/>
    <property type="match status" value="1"/>
</dbReference>
<keyword evidence="6" id="KW-1185">Reference proteome</keyword>
<dbReference type="InterPro" id="IPR032466">
    <property type="entry name" value="Metal_Hydrolase"/>
</dbReference>
<dbReference type="EMBL" id="SJPP01000001">
    <property type="protein sequence ID" value="TWU14794.1"/>
    <property type="molecule type" value="Genomic_DNA"/>
</dbReference>
<dbReference type="GO" id="GO:0016788">
    <property type="term" value="F:hydrolase activity, acting on ester bonds"/>
    <property type="evidence" value="ECO:0007669"/>
    <property type="project" value="InterPro"/>
</dbReference>
<reference evidence="5 6" key="1">
    <citation type="submission" date="2019-02" db="EMBL/GenBank/DDBJ databases">
        <title>Deep-cultivation of Planctomycetes and their phenomic and genomic characterization uncovers novel biology.</title>
        <authorList>
            <person name="Wiegand S."/>
            <person name="Jogler M."/>
            <person name="Boedeker C."/>
            <person name="Pinto D."/>
            <person name="Vollmers J."/>
            <person name="Rivas-Marin E."/>
            <person name="Kohn T."/>
            <person name="Peeters S.H."/>
            <person name="Heuer A."/>
            <person name="Rast P."/>
            <person name="Oberbeckmann S."/>
            <person name="Bunk B."/>
            <person name="Jeske O."/>
            <person name="Meyerdierks A."/>
            <person name="Storesund J.E."/>
            <person name="Kallscheuer N."/>
            <person name="Luecker S."/>
            <person name="Lage O.M."/>
            <person name="Pohl T."/>
            <person name="Merkel B.J."/>
            <person name="Hornburger P."/>
            <person name="Mueller R.-W."/>
            <person name="Bruemmer F."/>
            <person name="Labrenz M."/>
            <person name="Spormann A.M."/>
            <person name="Op Den Camp H."/>
            <person name="Overmann J."/>
            <person name="Amann R."/>
            <person name="Jetten M.S.M."/>
            <person name="Mascher T."/>
            <person name="Medema M.H."/>
            <person name="Devos D.P."/>
            <person name="Kaster A.-K."/>
            <person name="Ovreas L."/>
            <person name="Rohde M."/>
            <person name="Galperin M.Y."/>
            <person name="Jogler C."/>
        </authorList>
    </citation>
    <scope>NUCLEOTIDE SEQUENCE [LARGE SCALE GENOMIC DNA]</scope>
    <source>
        <strain evidence="5 6">CA54</strain>
    </source>
</reference>
<dbReference type="SUPFAM" id="SSF51556">
    <property type="entry name" value="Metallo-dependent hydrolases"/>
    <property type="match status" value="1"/>
</dbReference>
<keyword evidence="3 5" id="KW-0378">Hydrolase</keyword>
<dbReference type="InterPro" id="IPR001130">
    <property type="entry name" value="TatD-like"/>
</dbReference>
<dbReference type="PANTHER" id="PTHR46124">
    <property type="entry name" value="D-AMINOACYL-TRNA DEACYLASE"/>
    <property type="match status" value="1"/>
</dbReference>
<keyword evidence="2 4" id="KW-0479">Metal-binding</keyword>
<dbReference type="GO" id="GO:0004536">
    <property type="term" value="F:DNA nuclease activity"/>
    <property type="evidence" value="ECO:0007669"/>
    <property type="project" value="InterPro"/>
</dbReference>
<feature type="binding site" evidence="4">
    <location>
        <position position="157"/>
    </location>
    <ligand>
        <name>a divalent metal cation</name>
        <dbReference type="ChEBI" id="CHEBI:60240"/>
        <label>2</label>
    </ligand>
</feature>
<evidence type="ECO:0000256" key="4">
    <source>
        <dbReference type="PIRSR" id="PIRSR005902-1"/>
    </source>
</evidence>
<evidence type="ECO:0000313" key="6">
    <source>
        <dbReference type="Proteomes" id="UP000320735"/>
    </source>
</evidence>
<dbReference type="PROSITE" id="PS01137">
    <property type="entry name" value="TATD_1"/>
    <property type="match status" value="1"/>
</dbReference>
<dbReference type="InterPro" id="IPR015991">
    <property type="entry name" value="TatD/YcfH-like"/>
</dbReference>
<evidence type="ECO:0000256" key="2">
    <source>
        <dbReference type="ARBA" id="ARBA00022723"/>
    </source>
</evidence>
<feature type="binding site" evidence="4">
    <location>
        <position position="207"/>
    </location>
    <ligand>
        <name>a divalent metal cation</name>
        <dbReference type="ChEBI" id="CHEBI:60240"/>
        <label>1</label>
    </ligand>
</feature>
<dbReference type="NCBIfam" id="TIGR00010">
    <property type="entry name" value="YchF/TatD family DNA exonuclease"/>
    <property type="match status" value="1"/>
</dbReference>
<evidence type="ECO:0000256" key="1">
    <source>
        <dbReference type="ARBA" id="ARBA00009275"/>
    </source>
</evidence>
<accession>A0A5C6BVP7</accession>
<feature type="binding site" evidence="4">
    <location>
        <position position="95"/>
    </location>
    <ligand>
        <name>a divalent metal cation</name>
        <dbReference type="ChEBI" id="CHEBI:60240"/>
        <label>1</label>
    </ligand>
</feature>
<evidence type="ECO:0000256" key="3">
    <source>
        <dbReference type="ARBA" id="ARBA00022801"/>
    </source>
</evidence>
<proteinExistence type="inferred from homology"/>
<dbReference type="FunFam" id="3.20.20.140:FF:000005">
    <property type="entry name" value="TatD family hydrolase"/>
    <property type="match status" value="1"/>
</dbReference>
<evidence type="ECO:0000313" key="5">
    <source>
        <dbReference type="EMBL" id="TWU14794.1"/>
    </source>
</evidence>
<dbReference type="RefSeq" id="WP_231963095.1">
    <property type="nucleotide sequence ID" value="NZ_SJPP01000001.1"/>
</dbReference>
<comment type="caution">
    <text evidence="5">The sequence shown here is derived from an EMBL/GenBank/DDBJ whole genome shotgun (WGS) entry which is preliminary data.</text>
</comment>
<feature type="binding site" evidence="4">
    <location>
        <position position="9"/>
    </location>
    <ligand>
        <name>a divalent metal cation</name>
        <dbReference type="ChEBI" id="CHEBI:60240"/>
        <label>1</label>
    </ligand>
</feature>
<gene>
    <name evidence="5" type="primary">ycfH</name>
    <name evidence="5" type="ORF">CA54_36630</name>
</gene>
<dbReference type="AlphaFoldDB" id="A0A5C6BVP7"/>
<dbReference type="Gene3D" id="3.20.20.140">
    <property type="entry name" value="Metal-dependent hydrolases"/>
    <property type="match status" value="1"/>
</dbReference>
<dbReference type="PIRSF" id="PIRSF005902">
    <property type="entry name" value="DNase_TatD"/>
    <property type="match status" value="1"/>
</dbReference>
<dbReference type="PANTHER" id="PTHR46124:SF2">
    <property type="entry name" value="D-AMINOACYL-TRNA DEACYLASE"/>
    <property type="match status" value="1"/>
</dbReference>
<comment type="similarity">
    <text evidence="1">Belongs to the metallo-dependent hydrolases superfamily. TatD-type hydrolase family.</text>
</comment>
<sequence>MPMSLIDTHAHLDEEAFEPDRDEIVARATEAGLQAILTIGLTLSTSRAAVELAEKYPNVYAVVGIQPNYVHEVAPGDWEAIQALADHPRVVGIGETGLDRYWDYAPLDLQVEHFQQHMAFARQKNLPFIVHCRDASAEVLEQLKIAAAEGLLVGVMHSFCDDLETARACLEMGMHISFSGMVTFKKAANLRDLAKEIPLDRILVETDAPYLAPTPRRGKRNEPSYVRYTAACLAEVHGMTPEAFGELTTRNACQLFGLELG</sequence>
<name>A0A5C6BVP7_9PLAN</name>
<dbReference type="Proteomes" id="UP000320735">
    <property type="component" value="Unassembled WGS sequence"/>
</dbReference>
<dbReference type="CDD" id="cd01310">
    <property type="entry name" value="TatD_DNAse"/>
    <property type="match status" value="1"/>
</dbReference>
<dbReference type="GO" id="GO:0046872">
    <property type="term" value="F:metal ion binding"/>
    <property type="evidence" value="ECO:0007669"/>
    <property type="project" value="UniProtKB-KW"/>
</dbReference>
<feature type="binding site" evidence="4">
    <location>
        <position position="131"/>
    </location>
    <ligand>
        <name>a divalent metal cation</name>
        <dbReference type="ChEBI" id="CHEBI:60240"/>
        <label>2</label>
    </ligand>
</feature>
<dbReference type="EC" id="3.1.21.-" evidence="5"/>
<dbReference type="GO" id="GO:0005829">
    <property type="term" value="C:cytosol"/>
    <property type="evidence" value="ECO:0007669"/>
    <property type="project" value="TreeGrafter"/>
</dbReference>
<dbReference type="Pfam" id="PF01026">
    <property type="entry name" value="TatD_DNase"/>
    <property type="match status" value="1"/>
</dbReference>
<organism evidence="5 6">
    <name type="scientific">Symmachiella macrocystis</name>
    <dbReference type="NCBI Taxonomy" id="2527985"/>
    <lineage>
        <taxon>Bacteria</taxon>
        <taxon>Pseudomonadati</taxon>
        <taxon>Planctomycetota</taxon>
        <taxon>Planctomycetia</taxon>
        <taxon>Planctomycetales</taxon>
        <taxon>Planctomycetaceae</taxon>
        <taxon>Symmachiella</taxon>
    </lineage>
</organism>
<protein>
    <submittedName>
        <fullName evidence="5">Putative deoxyribonuclease YcfH</fullName>
        <ecNumber evidence="5">3.1.21.-</ecNumber>
    </submittedName>
</protein>